<dbReference type="AlphaFoldDB" id="A0A5J4VQR4"/>
<gene>
    <name evidence="2" type="ORF">EZS28_019513</name>
</gene>
<reference evidence="2 3" key="1">
    <citation type="submission" date="2019-03" db="EMBL/GenBank/DDBJ databases">
        <title>Single cell metagenomics reveals metabolic interactions within the superorganism composed of flagellate Streblomastix strix and complex community of Bacteroidetes bacteria on its surface.</title>
        <authorList>
            <person name="Treitli S.C."/>
            <person name="Kolisko M."/>
            <person name="Husnik F."/>
            <person name="Keeling P."/>
            <person name="Hampl V."/>
        </authorList>
    </citation>
    <scope>NUCLEOTIDE SEQUENCE [LARGE SCALE GENOMIC DNA]</scope>
    <source>
        <strain evidence="2">ST1C</strain>
    </source>
</reference>
<evidence type="ECO:0000313" key="3">
    <source>
        <dbReference type="Proteomes" id="UP000324800"/>
    </source>
</evidence>
<organism evidence="2 3">
    <name type="scientific">Streblomastix strix</name>
    <dbReference type="NCBI Taxonomy" id="222440"/>
    <lineage>
        <taxon>Eukaryota</taxon>
        <taxon>Metamonada</taxon>
        <taxon>Preaxostyla</taxon>
        <taxon>Oxymonadida</taxon>
        <taxon>Streblomastigidae</taxon>
        <taxon>Streblomastix</taxon>
    </lineage>
</organism>
<dbReference type="Proteomes" id="UP000324800">
    <property type="component" value="Unassembled WGS sequence"/>
</dbReference>
<feature type="compositionally biased region" description="Polar residues" evidence="1">
    <location>
        <begin position="127"/>
        <end position="145"/>
    </location>
</feature>
<protein>
    <submittedName>
        <fullName evidence="2">Uncharacterized protein</fullName>
    </submittedName>
</protein>
<feature type="region of interest" description="Disordered" evidence="1">
    <location>
        <begin position="126"/>
        <end position="145"/>
    </location>
</feature>
<feature type="non-terminal residue" evidence="2">
    <location>
        <position position="1"/>
    </location>
</feature>
<dbReference type="EMBL" id="SNRW01005491">
    <property type="protein sequence ID" value="KAA6384962.1"/>
    <property type="molecule type" value="Genomic_DNA"/>
</dbReference>
<sequence>FSEQIELLGRLQYGLITCVKPISLVEPRCNSGFIPKPIQCDPTSLCINRHEGLECVIDRSIQSYMGERNPLDPPTYPNDILDFNDTQTVMNYSDFGGTLVARPTLVHNTAIRKLMMDYPWTIEPNPESGSEYDSGTSPPPTRQISSFPHGYIADRGHELLTKFLDTVGLSSQGQELLIKGQKFQSI</sequence>
<evidence type="ECO:0000313" key="2">
    <source>
        <dbReference type="EMBL" id="KAA6384962.1"/>
    </source>
</evidence>
<proteinExistence type="predicted"/>
<accession>A0A5J4VQR4</accession>
<evidence type="ECO:0000256" key="1">
    <source>
        <dbReference type="SAM" id="MobiDB-lite"/>
    </source>
</evidence>
<comment type="caution">
    <text evidence="2">The sequence shown here is derived from an EMBL/GenBank/DDBJ whole genome shotgun (WGS) entry which is preliminary data.</text>
</comment>
<name>A0A5J4VQR4_9EUKA</name>